<dbReference type="GO" id="GO:0030288">
    <property type="term" value="C:outer membrane-bounded periplasmic space"/>
    <property type="evidence" value="ECO:0007669"/>
    <property type="project" value="TreeGrafter"/>
</dbReference>
<dbReference type="FunFam" id="3.40.190.10:FF:000035">
    <property type="entry name" value="Molybdate ABC transporter substrate-binding protein"/>
    <property type="match status" value="1"/>
</dbReference>
<feature type="binding site" evidence="6">
    <location>
        <position position="54"/>
    </location>
    <ligand>
        <name>molybdate</name>
        <dbReference type="ChEBI" id="CHEBI:36264"/>
    </ligand>
</feature>
<dbReference type="PANTHER" id="PTHR30632:SF17">
    <property type="entry name" value="MOLYBDATE-BINDING PROTEIN MODA"/>
    <property type="match status" value="1"/>
</dbReference>
<protein>
    <submittedName>
        <fullName evidence="7">Molybdate transport system substrate-binding protein</fullName>
    </submittedName>
</protein>
<dbReference type="Proteomes" id="UP000544107">
    <property type="component" value="Unassembled WGS sequence"/>
</dbReference>
<evidence type="ECO:0000256" key="3">
    <source>
        <dbReference type="ARBA" id="ARBA00022723"/>
    </source>
</evidence>
<evidence type="ECO:0000256" key="5">
    <source>
        <dbReference type="ARBA" id="ARBA00062515"/>
    </source>
</evidence>
<accession>A0A7W6HKM9</accession>
<evidence type="ECO:0000313" key="7">
    <source>
        <dbReference type="EMBL" id="MBB4006983.1"/>
    </source>
</evidence>
<evidence type="ECO:0000256" key="4">
    <source>
        <dbReference type="ARBA" id="ARBA00022729"/>
    </source>
</evidence>
<comment type="caution">
    <text evidence="7">The sequence shown here is derived from an EMBL/GenBank/DDBJ whole genome shotgun (WGS) entry which is preliminary data.</text>
</comment>
<feature type="binding site" evidence="6">
    <location>
        <position position="193"/>
    </location>
    <ligand>
        <name>molybdate</name>
        <dbReference type="ChEBI" id="CHEBI:36264"/>
    </ligand>
</feature>
<dbReference type="PIRSF" id="PIRSF004846">
    <property type="entry name" value="ModA"/>
    <property type="match status" value="1"/>
</dbReference>
<organism evidence="7 8">
    <name type="scientific">Allorhizobium taibaishanense</name>
    <dbReference type="NCBI Taxonomy" id="887144"/>
    <lineage>
        <taxon>Bacteria</taxon>
        <taxon>Pseudomonadati</taxon>
        <taxon>Pseudomonadota</taxon>
        <taxon>Alphaproteobacteria</taxon>
        <taxon>Hyphomicrobiales</taxon>
        <taxon>Rhizobiaceae</taxon>
        <taxon>Rhizobium/Agrobacterium group</taxon>
        <taxon>Allorhizobium</taxon>
    </lineage>
</organism>
<feature type="binding site" evidence="6">
    <location>
        <position position="211"/>
    </location>
    <ligand>
        <name>molybdate</name>
        <dbReference type="ChEBI" id="CHEBI:36264"/>
    </ligand>
</feature>
<dbReference type="GO" id="GO:0015689">
    <property type="term" value="P:molybdate ion transport"/>
    <property type="evidence" value="ECO:0007669"/>
    <property type="project" value="InterPro"/>
</dbReference>
<proteinExistence type="inferred from homology"/>
<dbReference type="NCBIfam" id="TIGR01256">
    <property type="entry name" value="modA"/>
    <property type="match status" value="1"/>
</dbReference>
<evidence type="ECO:0000256" key="2">
    <source>
        <dbReference type="ARBA" id="ARBA00022505"/>
    </source>
</evidence>
<dbReference type="NCBIfam" id="NF007958">
    <property type="entry name" value="PRK10677.1"/>
    <property type="match status" value="1"/>
</dbReference>
<dbReference type="Gene3D" id="3.40.190.10">
    <property type="entry name" value="Periplasmic binding protein-like II"/>
    <property type="match status" value="2"/>
</dbReference>
<keyword evidence="3 6" id="KW-0479">Metal-binding</keyword>
<feature type="binding site" evidence="6">
    <location>
        <position position="166"/>
    </location>
    <ligand>
        <name>molybdate</name>
        <dbReference type="ChEBI" id="CHEBI:36264"/>
    </ligand>
</feature>
<feature type="binding site" evidence="6">
    <location>
        <position position="81"/>
    </location>
    <ligand>
        <name>molybdate</name>
        <dbReference type="ChEBI" id="CHEBI:36264"/>
    </ligand>
</feature>
<dbReference type="EMBL" id="JACIED010000002">
    <property type="protein sequence ID" value="MBB4006983.1"/>
    <property type="molecule type" value="Genomic_DNA"/>
</dbReference>
<evidence type="ECO:0000256" key="1">
    <source>
        <dbReference type="ARBA" id="ARBA00009175"/>
    </source>
</evidence>
<dbReference type="GO" id="GO:0046872">
    <property type="term" value="F:metal ion binding"/>
    <property type="evidence" value="ECO:0007669"/>
    <property type="project" value="UniProtKB-KW"/>
</dbReference>
<dbReference type="RefSeq" id="WP_234801525.1">
    <property type="nucleotide sequence ID" value="NZ_JACIED010000002.1"/>
</dbReference>
<dbReference type="GO" id="GO:0030973">
    <property type="term" value="F:molybdate ion binding"/>
    <property type="evidence" value="ECO:0007669"/>
    <property type="project" value="TreeGrafter"/>
</dbReference>
<sequence length="278" mass="29063">MMQAWFGRIRGKVARAVKAGGKAQLLVAVLVGVFVAQPQASMAGDSLTVFAAASLKETLSTLADSWKKETGQEVKLSFAASSALAKQIDEGAPADLFISADLAWMDHLDKAGELAPGSRVDLLGNRIVLVAPAASTLKISIAPNFDLAGLLGKERLAMGNVAAVPAGVYGKAALEKLGIWDSVKERVAQADNVRAALALVSRQEAALGIVYETDAKIDPGVRILDRFPETSHPPIVYPAAVLKSSANPQAKAFLAYLQAPKASEVFKAAGFTALAKSN</sequence>
<dbReference type="InterPro" id="IPR005950">
    <property type="entry name" value="ModA"/>
</dbReference>
<comment type="subunit">
    <text evidence="5">The complex is composed of two ATP-binding proteins (ModC), two transmembrane proteins (ModB) and a solute-binding protein (ModA).</text>
</comment>
<reference evidence="7 8" key="1">
    <citation type="submission" date="2020-08" db="EMBL/GenBank/DDBJ databases">
        <title>Genomic Encyclopedia of Type Strains, Phase IV (KMG-IV): sequencing the most valuable type-strain genomes for metagenomic binning, comparative biology and taxonomic classification.</title>
        <authorList>
            <person name="Goeker M."/>
        </authorList>
    </citation>
    <scope>NUCLEOTIDE SEQUENCE [LARGE SCALE GENOMIC DNA]</scope>
    <source>
        <strain evidence="7 8">DSM 100021</strain>
    </source>
</reference>
<dbReference type="Pfam" id="PF13531">
    <property type="entry name" value="SBP_bac_11"/>
    <property type="match status" value="1"/>
</dbReference>
<gene>
    <name evidence="7" type="ORF">GGQ71_001246</name>
</gene>
<dbReference type="CDD" id="cd13536">
    <property type="entry name" value="PBP2_EcModA"/>
    <property type="match status" value="1"/>
</dbReference>
<dbReference type="GO" id="GO:1901359">
    <property type="term" value="F:tungstate binding"/>
    <property type="evidence" value="ECO:0007669"/>
    <property type="project" value="UniProtKB-ARBA"/>
</dbReference>
<dbReference type="InterPro" id="IPR050682">
    <property type="entry name" value="ModA/WtpA"/>
</dbReference>
<evidence type="ECO:0000256" key="6">
    <source>
        <dbReference type="PIRSR" id="PIRSR004846-1"/>
    </source>
</evidence>
<comment type="similarity">
    <text evidence="1">Belongs to the bacterial solute-binding protein ModA family.</text>
</comment>
<dbReference type="AlphaFoldDB" id="A0A7W6HKM9"/>
<evidence type="ECO:0000313" key="8">
    <source>
        <dbReference type="Proteomes" id="UP000544107"/>
    </source>
</evidence>
<name>A0A7W6HKM9_9HYPH</name>
<keyword evidence="2 6" id="KW-0500">Molybdenum</keyword>
<dbReference type="SUPFAM" id="SSF53850">
    <property type="entry name" value="Periplasmic binding protein-like II"/>
    <property type="match status" value="1"/>
</dbReference>
<dbReference type="PANTHER" id="PTHR30632">
    <property type="entry name" value="MOLYBDATE-BINDING PERIPLASMIC PROTEIN"/>
    <property type="match status" value="1"/>
</dbReference>
<keyword evidence="4" id="KW-0732">Signal</keyword>